<protein>
    <recommendedName>
        <fullName evidence="2">Exonuclease VII large subunit C-terminal domain-containing protein</fullName>
    </recommendedName>
</protein>
<sequence length="449" mass="51706">MNNNTETLNEFIDRFLRDTKDILSSYKGLIISNLSLTNFRRNIERIYNGRYYIDAFSNRYNVKLLLPKLVLEEAIKSNHKIDETVSVDVTIDSVSFDNKGTILISVSKIIESGIGEQEIFERNLDIFCKKNSIYERSKKQLPTFIKKIALISTVGTNTVDDIKKNLIYKKELDLFDVNSSSDEIAKKILECQNVDYDVILLFRGGHQDKAMNIYSDIPVIKAIVDSKIHVGAALGHETDFPFIYKIVDSYYSTPTNFAQVANEHNNNQIIQFNSTVLNIGHYINSFKRTIVNDYLSIKTSNFEHILKHLSSDLELIENKINKEVLTIIHKNEKALDSKLYISNTTINNKINQIEKVFHSSILSVNENIKHNIQFLSNNLDYASNNIENRCNTNFNSLQSELNKSFFNIENSSNKLISIIEVKSTKKKYITISVVIVILITLMFIYFRFN</sequence>
<keyword evidence="1" id="KW-0812">Transmembrane</keyword>
<reference evidence="3" key="1">
    <citation type="submission" date="2022-12" db="EMBL/GenBank/DDBJ databases">
        <authorList>
            <person name="Uljanovas D."/>
        </authorList>
    </citation>
    <scope>NUCLEOTIDE SEQUENCE</scope>
    <source>
        <strain evidence="3">RCM69</strain>
    </source>
</reference>
<dbReference type="RefSeq" id="WP_301372737.1">
    <property type="nucleotide sequence ID" value="NZ_JAPZCX010000033.1"/>
</dbReference>
<keyword evidence="1" id="KW-1133">Transmembrane helix</keyword>
<dbReference type="Pfam" id="PF02601">
    <property type="entry name" value="Exonuc_VII_L"/>
    <property type="match status" value="1"/>
</dbReference>
<gene>
    <name evidence="3" type="ORF">O8C76_12095</name>
</gene>
<reference evidence="3" key="2">
    <citation type="journal article" date="2023" name="Microorganisms">
        <title>Genomic Characterization of Arcobacter butzleri Strains Isolated from Various Sources in Lithuania.</title>
        <authorList>
            <person name="Uljanovas D."/>
            <person name="Golz G."/>
            <person name="Fleischmann S."/>
            <person name="Kudirkiene E."/>
            <person name="Kasetiene N."/>
            <person name="Grineviciene A."/>
            <person name="Tamuleviciene E."/>
            <person name="Aksomaitiene J."/>
            <person name="Alter T."/>
            <person name="Malakauskas M."/>
        </authorList>
    </citation>
    <scope>NUCLEOTIDE SEQUENCE</scope>
    <source>
        <strain evidence="3">RCM69</strain>
    </source>
</reference>
<dbReference type="PANTHER" id="PTHR30008">
    <property type="entry name" value="EXODEOXYRIBONUCLEASE 7 LARGE SUBUNIT"/>
    <property type="match status" value="1"/>
</dbReference>
<dbReference type="GO" id="GO:0008855">
    <property type="term" value="F:exodeoxyribonuclease VII activity"/>
    <property type="evidence" value="ECO:0007669"/>
    <property type="project" value="InterPro"/>
</dbReference>
<dbReference type="GO" id="GO:0006308">
    <property type="term" value="P:DNA catabolic process"/>
    <property type="evidence" value="ECO:0007669"/>
    <property type="project" value="InterPro"/>
</dbReference>
<organism evidence="3 4">
    <name type="scientific">Aliarcobacter butzleri</name>
    <dbReference type="NCBI Taxonomy" id="28197"/>
    <lineage>
        <taxon>Bacteria</taxon>
        <taxon>Pseudomonadati</taxon>
        <taxon>Campylobacterota</taxon>
        <taxon>Epsilonproteobacteria</taxon>
        <taxon>Campylobacterales</taxon>
        <taxon>Arcobacteraceae</taxon>
        <taxon>Aliarcobacter</taxon>
    </lineage>
</organism>
<accession>A0AAW7Q0G8</accession>
<comment type="caution">
    <text evidence="3">The sequence shown here is derived from an EMBL/GenBank/DDBJ whole genome shotgun (WGS) entry which is preliminary data.</text>
</comment>
<evidence type="ECO:0000259" key="2">
    <source>
        <dbReference type="Pfam" id="PF02601"/>
    </source>
</evidence>
<dbReference type="EMBL" id="JAPZCX010000033">
    <property type="protein sequence ID" value="MDN5071769.1"/>
    <property type="molecule type" value="Genomic_DNA"/>
</dbReference>
<dbReference type="Proteomes" id="UP001170288">
    <property type="component" value="Unassembled WGS sequence"/>
</dbReference>
<feature type="domain" description="Exonuclease VII large subunit C-terminal" evidence="2">
    <location>
        <begin position="135"/>
        <end position="405"/>
    </location>
</feature>
<feature type="transmembrane region" description="Helical" evidence="1">
    <location>
        <begin position="428"/>
        <end position="446"/>
    </location>
</feature>
<dbReference type="InterPro" id="IPR003753">
    <property type="entry name" value="Exonuc_VII_L"/>
</dbReference>
<proteinExistence type="predicted"/>
<evidence type="ECO:0000313" key="4">
    <source>
        <dbReference type="Proteomes" id="UP001170288"/>
    </source>
</evidence>
<evidence type="ECO:0000256" key="1">
    <source>
        <dbReference type="SAM" id="Phobius"/>
    </source>
</evidence>
<evidence type="ECO:0000313" key="3">
    <source>
        <dbReference type="EMBL" id="MDN5071769.1"/>
    </source>
</evidence>
<name>A0AAW7Q0G8_9BACT</name>
<dbReference type="AlphaFoldDB" id="A0AAW7Q0G8"/>
<dbReference type="InterPro" id="IPR020579">
    <property type="entry name" value="Exonuc_VII_lsu_C"/>
</dbReference>
<keyword evidence="1" id="KW-0472">Membrane</keyword>
<dbReference type="GO" id="GO:0009318">
    <property type="term" value="C:exodeoxyribonuclease VII complex"/>
    <property type="evidence" value="ECO:0007669"/>
    <property type="project" value="InterPro"/>
</dbReference>
<dbReference type="PANTHER" id="PTHR30008:SF0">
    <property type="entry name" value="EXODEOXYRIBONUCLEASE 7 LARGE SUBUNIT"/>
    <property type="match status" value="1"/>
</dbReference>